<organism evidence="1">
    <name type="scientific">Culex pipiens</name>
    <name type="common">House mosquito</name>
    <dbReference type="NCBI Taxonomy" id="7175"/>
    <lineage>
        <taxon>Eukaryota</taxon>
        <taxon>Metazoa</taxon>
        <taxon>Ecdysozoa</taxon>
        <taxon>Arthropoda</taxon>
        <taxon>Hexapoda</taxon>
        <taxon>Insecta</taxon>
        <taxon>Pterygota</taxon>
        <taxon>Neoptera</taxon>
        <taxon>Endopterygota</taxon>
        <taxon>Diptera</taxon>
        <taxon>Nematocera</taxon>
        <taxon>Culicoidea</taxon>
        <taxon>Culicidae</taxon>
        <taxon>Culicinae</taxon>
        <taxon>Culicini</taxon>
        <taxon>Culex</taxon>
        <taxon>Culex</taxon>
    </lineage>
</organism>
<sequence length="111" mass="12693">MFRFMFDFRRILGFELTPRRTFVVRIQQPPRIVFSTFPKSHAADPPRGRANTKGHRLGTGFPPSGFVPGIQTGLVRFRSRSTRNHQLFGVLPFCDWVCGSFSRSMPRGHGL</sequence>
<reference evidence="1" key="1">
    <citation type="submission" date="2021-05" db="EMBL/GenBank/DDBJ databases">
        <authorList>
            <person name="Alioto T."/>
            <person name="Alioto T."/>
            <person name="Gomez Garrido J."/>
        </authorList>
    </citation>
    <scope>NUCLEOTIDE SEQUENCE</scope>
</reference>
<dbReference type="EMBL" id="HBUE01303322">
    <property type="protein sequence ID" value="CAG6579965.1"/>
    <property type="molecule type" value="Transcribed_RNA"/>
</dbReference>
<proteinExistence type="predicted"/>
<protein>
    <submittedName>
        <fullName evidence="1">(northern house mosquito) hypothetical protein</fullName>
    </submittedName>
</protein>
<dbReference type="EMBL" id="HBUE01197294">
    <property type="protein sequence ID" value="CAG6528231.1"/>
    <property type="molecule type" value="Transcribed_RNA"/>
</dbReference>
<name>A0A8D8JTK0_CULPI</name>
<accession>A0A8D8JTK0</accession>
<evidence type="ECO:0000313" key="1">
    <source>
        <dbReference type="EMBL" id="CAG6579965.1"/>
    </source>
</evidence>
<dbReference type="AlphaFoldDB" id="A0A8D8JTK0"/>